<evidence type="ECO:0000256" key="5">
    <source>
        <dbReference type="SAM" id="MobiDB-lite"/>
    </source>
</evidence>
<dbReference type="Pfam" id="PF12767">
    <property type="entry name" value="SAGA-Tad1"/>
    <property type="match status" value="1"/>
</dbReference>
<dbReference type="GO" id="GO:0006357">
    <property type="term" value="P:regulation of transcription by RNA polymerase II"/>
    <property type="evidence" value="ECO:0007669"/>
    <property type="project" value="TreeGrafter"/>
</dbReference>
<evidence type="ECO:0000256" key="1">
    <source>
        <dbReference type="ARBA" id="ARBA00004123"/>
    </source>
</evidence>
<sequence length="526" mass="59227">MSALQTQPKSVATSYTANITPGDTTGMANHKPVTIKNEIPNTPSSLDIMNIDGKNQRLDLGSMIEEFIELLGRDSWIKYSQLISRFMLGKLSRKELNREFDSLFGPSVNQQKNLTSNILYPPVKKQVDDIQSTDGTPNNKEPSQAVNSLLRPKLIRLHNQLLLGIFTNTLRDSPLSGSDKAWGFGSSMGSKGLKRVNKHNSQIETYKKIVMSLPMSDRNRLKTITKEAGKRGFIYCSVLQDRLTNIPKIPIVTNQETLKRVKANNLKTPLEWSQDIMNGFNAPLATDNYSLPDTDSLYLKMTGIAREHGLVGNVDTSCVDMLSVALDHYLKKIVEFGIDSLRYRTKKYSDYYDLNEDGIFASVADKKDDTNFLTNNIPTLSTTTDSNVTNNNGLSSQVNKKEDNDYDMDAETTNNEGNKIEYNLVPEKEKGFEVQEDVHSKMALTNEDIYNALSIFPNLMKSSTSTYYELSNQGLKNDDDLVIMKSAIDDMPEFGNEKPMFTPTDDRNVGTREELNWLIKDILTEK</sequence>
<dbReference type="PANTHER" id="PTHR21277:SF5">
    <property type="entry name" value="TRANSCRIPTIONAL ADAPTER 1"/>
    <property type="match status" value="1"/>
</dbReference>
<keyword evidence="3" id="KW-0804">Transcription</keyword>
<comment type="caution">
    <text evidence="6">The sequence shown here is derived from an EMBL/GenBank/DDBJ whole genome shotgun (WGS) entry which is preliminary data.</text>
</comment>
<protein>
    <submittedName>
        <fullName evidence="6">Transcriptional coactivator hfi1/ADA1</fullName>
    </submittedName>
</protein>
<evidence type="ECO:0000256" key="3">
    <source>
        <dbReference type="ARBA" id="ARBA00023163"/>
    </source>
</evidence>
<dbReference type="PANTHER" id="PTHR21277">
    <property type="entry name" value="TRANSCRIPTIONAL ADAPTER 1"/>
    <property type="match status" value="1"/>
</dbReference>
<dbReference type="AlphaFoldDB" id="A0A9P6W4C7"/>
<feature type="region of interest" description="Disordered" evidence="5">
    <location>
        <begin position="1"/>
        <end position="27"/>
    </location>
</feature>
<dbReference type="Proteomes" id="UP000750334">
    <property type="component" value="Unassembled WGS sequence"/>
</dbReference>
<name>A0A9P6W4C7_MAUEX</name>
<dbReference type="InterPro" id="IPR024738">
    <property type="entry name" value="Hfi1/Tada1"/>
</dbReference>
<dbReference type="GO" id="GO:0003713">
    <property type="term" value="F:transcription coactivator activity"/>
    <property type="evidence" value="ECO:0007669"/>
    <property type="project" value="TreeGrafter"/>
</dbReference>
<evidence type="ECO:0000256" key="4">
    <source>
        <dbReference type="ARBA" id="ARBA00023242"/>
    </source>
</evidence>
<gene>
    <name evidence="6" type="primary">HFI1</name>
    <name evidence="6" type="ORF">C6P45_000662</name>
</gene>
<keyword evidence="7" id="KW-1185">Reference proteome</keyword>
<comment type="subcellular location">
    <subcellularLocation>
        <location evidence="1">Nucleus</location>
    </subcellularLocation>
</comment>
<dbReference type="EMBL" id="PUHR01000122">
    <property type="protein sequence ID" value="KAG0664288.1"/>
    <property type="molecule type" value="Genomic_DNA"/>
</dbReference>
<keyword evidence="2" id="KW-0805">Transcription regulation</keyword>
<proteinExistence type="predicted"/>
<dbReference type="GO" id="GO:0005634">
    <property type="term" value="C:nucleus"/>
    <property type="evidence" value="ECO:0007669"/>
    <property type="project" value="UniProtKB-SubCell"/>
</dbReference>
<organism evidence="6 7">
    <name type="scientific">Maudiozyma exigua</name>
    <name type="common">Yeast</name>
    <name type="synonym">Kazachstania exigua</name>
    <dbReference type="NCBI Taxonomy" id="34358"/>
    <lineage>
        <taxon>Eukaryota</taxon>
        <taxon>Fungi</taxon>
        <taxon>Dikarya</taxon>
        <taxon>Ascomycota</taxon>
        <taxon>Saccharomycotina</taxon>
        <taxon>Saccharomycetes</taxon>
        <taxon>Saccharomycetales</taxon>
        <taxon>Saccharomycetaceae</taxon>
        <taxon>Maudiozyma</taxon>
    </lineage>
</organism>
<evidence type="ECO:0000313" key="7">
    <source>
        <dbReference type="Proteomes" id="UP000750334"/>
    </source>
</evidence>
<dbReference type="OrthoDB" id="10264870at2759"/>
<keyword evidence="4" id="KW-0539">Nucleus</keyword>
<dbReference type="GO" id="GO:0000124">
    <property type="term" value="C:SAGA complex"/>
    <property type="evidence" value="ECO:0007669"/>
    <property type="project" value="UniProtKB-ARBA"/>
</dbReference>
<evidence type="ECO:0000256" key="2">
    <source>
        <dbReference type="ARBA" id="ARBA00023015"/>
    </source>
</evidence>
<accession>A0A9P6W4C7</accession>
<reference evidence="6 7" key="1">
    <citation type="submission" date="2020-11" db="EMBL/GenBank/DDBJ databases">
        <title>Kefir isolates.</title>
        <authorList>
            <person name="Marcisauskas S."/>
            <person name="Kim Y."/>
            <person name="Blasche S."/>
        </authorList>
    </citation>
    <scope>NUCLEOTIDE SEQUENCE [LARGE SCALE GENOMIC DNA]</scope>
    <source>
        <strain evidence="6 7">OG2</strain>
    </source>
</reference>
<dbReference type="CDD" id="cd22933">
    <property type="entry name" value="HFD_HFI1"/>
    <property type="match status" value="1"/>
</dbReference>
<evidence type="ECO:0000313" key="6">
    <source>
        <dbReference type="EMBL" id="KAG0664288.1"/>
    </source>
</evidence>